<keyword evidence="2" id="KW-0175">Coiled coil</keyword>
<reference evidence="4 5" key="1">
    <citation type="submission" date="2018-05" db="EMBL/GenBank/DDBJ databases">
        <title>A metagenomic window into the 2 km-deep terrestrial subsurface aquifer revealed taxonomically and functionally diverse microbial community comprising novel uncultured bacterial lineages.</title>
        <authorList>
            <person name="Kadnikov V.V."/>
            <person name="Mardanov A.V."/>
            <person name="Beletsky A.V."/>
            <person name="Banks D."/>
            <person name="Pimenov N.V."/>
            <person name="Frank Y.A."/>
            <person name="Karnachuk O.V."/>
            <person name="Ravin N.V."/>
        </authorList>
    </citation>
    <scope>NUCLEOTIDE SEQUENCE [LARGE SCALE GENOMIC DNA]</scope>
    <source>
        <strain evidence="4">BY5</strain>
    </source>
</reference>
<dbReference type="SUPFAM" id="SSF117892">
    <property type="entry name" value="Band 7/SPFH domain"/>
    <property type="match status" value="1"/>
</dbReference>
<keyword evidence="3" id="KW-1133">Transmembrane helix</keyword>
<sequence length="729" mass="80698">MFEYIAFTSVGVIAIVVLGIISLVFKCYHQVAQGTALIRNGMGGQKVSFGGMVVIPVLHRVELMDLSVKTVEIDRHGAEGLICKDNLRADVKVRFFVRVNNTDKDVLKVAQSLGCRRASDMNALVELFDAKFSEALKTVGKKFNFVELYTERKRFKDEIIDTIGTDLNGYVLEDAAIDYLEQTPIEKLNPNNILDCEGIKKISEITAQQLTLANQIQREKEMTIEQQNVKAREAILELQRQQAEAEQRQKREIAATKAREEAEAARIQAEERLKAERARIQTEEEIAVAEENKMRQIIVAAKNKERASQVEAERVEKDRALEQTERERIVALAQIEKTKVIEIEQKGIQEVIRQRMTVQRATAEEEQRIFDVQEIAKAEREKKVQVVRAEMEAEQALIADVKKAEANRRAAEFAAAQTEIEWEAQRKAAEKEMEVKKMLALAKQAEVAAPGLAEAQVMETKAMALEKQGTAEAVVLERKALAEAKGIEAKAAALEKQGGVEARVLEIKAVAEAKAIQVKADAREKEGAIEAKVLELKYSAEAKGIEEKANAMKLLDSAGREHEEFKLRLAQQKEIELARIMAGQQIAQYQRDVLAAALQSARIDIVGGDQTFFDKITNAVAAGKAIDRLVDNSQTLAAARDTFLTGDPETFKLRLKKALSLFGATSEDIKNLSVAALLGKMLVNAPDKEAQDMLRNLLDNAGSLGLSEKVVASVLPAQTPPVPTGKSGK</sequence>
<feature type="coiled-coil region" evidence="2">
    <location>
        <begin position="224"/>
        <end position="327"/>
    </location>
</feature>
<comment type="caution">
    <text evidence="4">The sequence shown here is derived from an EMBL/GenBank/DDBJ whole genome shotgun (WGS) entry which is preliminary data.</text>
</comment>
<dbReference type="PANTHER" id="PTHR13806">
    <property type="entry name" value="FLOTILLIN-RELATED"/>
    <property type="match status" value="1"/>
</dbReference>
<protein>
    <submittedName>
        <fullName evidence="4">Inner membrane protein YqiK</fullName>
    </submittedName>
</protein>
<comment type="subcellular location">
    <subcellularLocation>
        <location evidence="1">Endomembrane system</location>
    </subcellularLocation>
</comment>
<accession>A0A367ZLC5</accession>
<proteinExistence type="predicted"/>
<dbReference type="PANTHER" id="PTHR13806:SF31">
    <property type="entry name" value="FLOTILLIN-LIKE PROTEIN 1-RELATED"/>
    <property type="match status" value="1"/>
</dbReference>
<feature type="transmembrane region" description="Helical" evidence="3">
    <location>
        <begin position="5"/>
        <end position="25"/>
    </location>
</feature>
<dbReference type="GO" id="GO:0005886">
    <property type="term" value="C:plasma membrane"/>
    <property type="evidence" value="ECO:0007669"/>
    <property type="project" value="TreeGrafter"/>
</dbReference>
<organism evidence="4 5">
    <name type="scientific">Candidatus Ozemobacter sibiricus</name>
    <dbReference type="NCBI Taxonomy" id="2268124"/>
    <lineage>
        <taxon>Bacteria</taxon>
        <taxon>Candidatus Ozemobacteria</taxon>
        <taxon>Candidatus Ozemobacterales</taxon>
        <taxon>Candidatus Ozemobacteraceae</taxon>
        <taxon>Candidatus Ozemobacter</taxon>
    </lineage>
</organism>
<dbReference type="GO" id="GO:0012505">
    <property type="term" value="C:endomembrane system"/>
    <property type="evidence" value="ECO:0007669"/>
    <property type="project" value="UniProtKB-SubCell"/>
</dbReference>
<evidence type="ECO:0000313" key="4">
    <source>
        <dbReference type="EMBL" id="RCK78212.1"/>
    </source>
</evidence>
<evidence type="ECO:0000256" key="3">
    <source>
        <dbReference type="SAM" id="Phobius"/>
    </source>
</evidence>
<dbReference type="EMBL" id="QOQW01000026">
    <property type="protein sequence ID" value="RCK78212.1"/>
    <property type="molecule type" value="Genomic_DNA"/>
</dbReference>
<dbReference type="InterPro" id="IPR027705">
    <property type="entry name" value="Flotillin_fam"/>
</dbReference>
<dbReference type="Gene3D" id="3.30.479.30">
    <property type="entry name" value="Band 7 domain"/>
    <property type="match status" value="1"/>
</dbReference>
<dbReference type="AlphaFoldDB" id="A0A367ZLC5"/>
<keyword evidence="3" id="KW-0472">Membrane</keyword>
<dbReference type="Proteomes" id="UP000252355">
    <property type="component" value="Unassembled WGS sequence"/>
</dbReference>
<gene>
    <name evidence="4" type="ORF">OZSIB_1728</name>
</gene>
<keyword evidence="3" id="KW-0812">Transmembrane</keyword>
<evidence type="ECO:0000256" key="1">
    <source>
        <dbReference type="ARBA" id="ARBA00004308"/>
    </source>
</evidence>
<dbReference type="InterPro" id="IPR036013">
    <property type="entry name" value="Band_7/SPFH_dom_sf"/>
</dbReference>
<name>A0A367ZLC5_9BACT</name>
<evidence type="ECO:0000256" key="2">
    <source>
        <dbReference type="SAM" id="Coils"/>
    </source>
</evidence>
<evidence type="ECO:0000313" key="5">
    <source>
        <dbReference type="Proteomes" id="UP000252355"/>
    </source>
</evidence>